<dbReference type="GO" id="GO:0004672">
    <property type="term" value="F:protein kinase activity"/>
    <property type="evidence" value="ECO:0007669"/>
    <property type="project" value="InterPro"/>
</dbReference>
<dbReference type="InterPro" id="IPR008271">
    <property type="entry name" value="Ser/Thr_kinase_AS"/>
</dbReference>
<dbReference type="eggNOG" id="KOG0439">
    <property type="taxonomic scope" value="Eukaryota"/>
</dbReference>
<dbReference type="Pfam" id="PF04652">
    <property type="entry name" value="Vta1"/>
    <property type="match status" value="1"/>
</dbReference>
<dbReference type="Gene3D" id="2.60.40.10">
    <property type="entry name" value="Immunoglobulins"/>
    <property type="match status" value="1"/>
</dbReference>
<dbReference type="InterPro" id="IPR011009">
    <property type="entry name" value="Kinase-like_dom_sf"/>
</dbReference>
<keyword evidence="4" id="KW-0732">Signal</keyword>
<dbReference type="SMART" id="SM00220">
    <property type="entry name" value="S_TKc"/>
    <property type="match status" value="1"/>
</dbReference>
<evidence type="ECO:0000256" key="3">
    <source>
        <dbReference type="SAM" id="MobiDB-lite"/>
    </source>
</evidence>
<feature type="signal peptide" evidence="4">
    <location>
        <begin position="1"/>
        <end position="17"/>
    </location>
</feature>
<dbReference type="EMBL" id="KD241234">
    <property type="protein sequence ID" value="EMS49602.1"/>
    <property type="molecule type" value="Genomic_DNA"/>
</dbReference>
<evidence type="ECO:0000256" key="2">
    <source>
        <dbReference type="ARBA" id="ARBA00023136"/>
    </source>
</evidence>
<feature type="region of interest" description="Disordered" evidence="3">
    <location>
        <begin position="339"/>
        <end position="359"/>
    </location>
</feature>
<dbReference type="AlphaFoldDB" id="M7YQB9"/>
<dbReference type="FunFam" id="1.10.510.10:FF:000870">
    <property type="entry name" value="OSJNBa0016N04.16-like protein"/>
    <property type="match status" value="1"/>
</dbReference>
<dbReference type="GO" id="GO:0005524">
    <property type="term" value="F:ATP binding"/>
    <property type="evidence" value="ECO:0007669"/>
    <property type="project" value="InterPro"/>
</dbReference>
<dbReference type="Gene3D" id="3.30.200.20">
    <property type="entry name" value="Phosphorylase Kinase, domain 1"/>
    <property type="match status" value="1"/>
</dbReference>
<sequence>MELSCAVHLFLELCVVALDGGQRPPPSPRINLLHHVFATTYRLLSVAQQAASTSFQMHSSDILAEVKSRRLEQKTSLRLPFPRLGSAPPTASPNLAVGQIFAFSPPPRGKTTSCRSTAALRSPGGGPEEGGVRVAGGVVRGRLLRMQTVENMGVSIFDAQAVPRSLVELLPILRAAKEVEPDNLRVAYLCLFYAYEKAHRLDPTSSGPGVRHFKNALLERLQRDNELTLIAREEKSDTLEMQQFYLHYYENFIKTHEDAVDKGDRDLLTKLHRTEAVLFEVRKAVNVSQRVEVDQEILETHRKIEEKRELYAPDILPPPPPLSPSKMSSWDYFFGPTPTPQPREKISDGQGLNDSSTPHDMGISDGFRGRMDIKCAIPNILDQIIDDGSAEPISIPLALLQDITENFADERKIGQGGFGVVYKHQNIVRFLGYCANTENIAIKVDGSGKCGKYMYPEIRERLLCFEYISKGSLHNHLTDELRGLEWHTRYQIIKGICDGLQYLHKEKDVVHMDLKPHNILMDDLMIPKITDFGISKHLDGISQAVTGGCHVSLGYCAPEYLLRGQVSFKSDIFSLGVIIIDLVTGRKEDPDTKNVLRRWRHRWNRSATYPPSGYQQVTECIEIAARCVSHDPKKRPYISDIIRQLDELDSTNGHVNGADEPTFSLISPYPWELLDIDPLELHFPFEANKQIPCLLQLSNPGDDYIAFYVQTSSGQYLVEPSKGIVPPQSKSNVIITFQAQKMAPHRMRNKDEFIMRCTVVNGDLLTESITVDMFDEESKVVDDVSLMVAF</sequence>
<dbReference type="InterPro" id="IPR000535">
    <property type="entry name" value="MSP_dom"/>
</dbReference>
<accession>M7YQB9</accession>
<keyword evidence="2" id="KW-0472">Membrane</keyword>
<feature type="chain" id="PRO_5010836834" evidence="4">
    <location>
        <begin position="18"/>
        <end position="790"/>
    </location>
</feature>
<dbReference type="PANTHER" id="PTHR45707:SF50">
    <property type="entry name" value="VESICLE-ASSOCIATED PROTEIN 1-1"/>
    <property type="match status" value="1"/>
</dbReference>
<dbReference type="Pfam" id="PF00069">
    <property type="entry name" value="Pkinase"/>
    <property type="match status" value="1"/>
</dbReference>
<dbReference type="SUPFAM" id="SSF56112">
    <property type="entry name" value="Protein kinase-like (PK-like)"/>
    <property type="match status" value="1"/>
</dbReference>
<dbReference type="InterPro" id="IPR000719">
    <property type="entry name" value="Prot_kinase_dom"/>
</dbReference>
<organism evidence="5">
    <name type="scientific">Triticum urartu</name>
    <name type="common">Red wild einkorn</name>
    <name type="synonym">Crithodium urartu</name>
    <dbReference type="NCBI Taxonomy" id="4572"/>
    <lineage>
        <taxon>Eukaryota</taxon>
        <taxon>Viridiplantae</taxon>
        <taxon>Streptophyta</taxon>
        <taxon>Embryophyta</taxon>
        <taxon>Tracheophyta</taxon>
        <taxon>Spermatophyta</taxon>
        <taxon>Magnoliopsida</taxon>
        <taxon>Liliopsida</taxon>
        <taxon>Poales</taxon>
        <taxon>Poaceae</taxon>
        <taxon>BOP clade</taxon>
        <taxon>Pooideae</taxon>
        <taxon>Triticodae</taxon>
        <taxon>Triticeae</taxon>
        <taxon>Triticinae</taxon>
        <taxon>Triticum</taxon>
    </lineage>
</organism>
<gene>
    <name evidence="5" type="ORF">TRIUR3_04664</name>
</gene>
<protein>
    <submittedName>
        <fullName evidence="5">Callose synthase 2</fullName>
    </submittedName>
</protein>
<reference evidence="5" key="1">
    <citation type="journal article" date="2013" name="Nature">
        <title>Draft genome of the wheat A-genome progenitor Triticum urartu.</title>
        <authorList>
            <person name="Ling H.Q."/>
            <person name="Zhao S."/>
            <person name="Liu D."/>
            <person name="Wang J."/>
            <person name="Sun H."/>
            <person name="Zhang C."/>
            <person name="Fan H."/>
            <person name="Li D."/>
            <person name="Dong L."/>
            <person name="Tao Y."/>
            <person name="Gao C."/>
            <person name="Wu H."/>
            <person name="Li Y."/>
            <person name="Cui Y."/>
            <person name="Guo X."/>
            <person name="Zheng S."/>
            <person name="Wang B."/>
            <person name="Yu K."/>
            <person name="Liang Q."/>
            <person name="Yang W."/>
            <person name="Lou X."/>
            <person name="Chen J."/>
            <person name="Feng M."/>
            <person name="Jian J."/>
            <person name="Zhang X."/>
            <person name="Luo G."/>
            <person name="Jiang Y."/>
            <person name="Liu J."/>
            <person name="Wang Z."/>
            <person name="Sha Y."/>
            <person name="Zhang B."/>
            <person name="Wu H."/>
            <person name="Tang D."/>
            <person name="Shen Q."/>
            <person name="Xue P."/>
            <person name="Zou S."/>
            <person name="Wang X."/>
            <person name="Liu X."/>
            <person name="Wang F."/>
            <person name="Yang Y."/>
            <person name="An X."/>
            <person name="Dong Z."/>
            <person name="Zhang K."/>
            <person name="Zhang X."/>
            <person name="Luo M.C."/>
            <person name="Dvorak J."/>
            <person name="Tong Y."/>
            <person name="Wang J."/>
            <person name="Yang H."/>
            <person name="Li Z."/>
            <person name="Wang D."/>
            <person name="Zhang A."/>
            <person name="Wang J."/>
        </authorList>
    </citation>
    <scope>NUCLEOTIDE SEQUENCE</scope>
</reference>
<dbReference type="InterPro" id="IPR023175">
    <property type="entry name" value="Vta1/CALS_N_sf"/>
</dbReference>
<dbReference type="GO" id="GO:0012505">
    <property type="term" value="C:endomembrane system"/>
    <property type="evidence" value="ECO:0007669"/>
    <property type="project" value="UniProtKB-SubCell"/>
</dbReference>
<dbReference type="Pfam" id="PF00635">
    <property type="entry name" value="Motile_Sperm"/>
    <property type="match status" value="1"/>
</dbReference>
<dbReference type="eggNOG" id="KOG0916">
    <property type="taxonomic scope" value="Eukaryota"/>
</dbReference>
<dbReference type="InterPro" id="IPR013783">
    <property type="entry name" value="Ig-like_fold"/>
</dbReference>
<proteinExistence type="predicted"/>
<dbReference type="InterPro" id="IPR039431">
    <property type="entry name" value="Vta1/CALS_N"/>
</dbReference>
<evidence type="ECO:0000313" key="5">
    <source>
        <dbReference type="EMBL" id="EMS49602.1"/>
    </source>
</evidence>
<dbReference type="InterPro" id="IPR008962">
    <property type="entry name" value="PapD-like_sf"/>
</dbReference>
<dbReference type="STRING" id="4572.M7YQB9"/>
<dbReference type="PANTHER" id="PTHR45707">
    <property type="entry name" value="C2 CALCIUM/LIPID-BINDING PLANT PHOSPHORIBOSYLTRANSFERASE FAMILY PROTEIN"/>
    <property type="match status" value="1"/>
</dbReference>
<comment type="subcellular location">
    <subcellularLocation>
        <location evidence="1">Endomembrane system</location>
    </subcellularLocation>
</comment>
<dbReference type="SUPFAM" id="SSF49354">
    <property type="entry name" value="PapD-like"/>
    <property type="match status" value="1"/>
</dbReference>
<dbReference type="PROSITE" id="PS50011">
    <property type="entry name" value="PROTEIN_KINASE_DOM"/>
    <property type="match status" value="1"/>
</dbReference>
<evidence type="ECO:0000256" key="1">
    <source>
        <dbReference type="ARBA" id="ARBA00004308"/>
    </source>
</evidence>
<evidence type="ECO:0000256" key="4">
    <source>
        <dbReference type="SAM" id="SignalP"/>
    </source>
</evidence>
<dbReference type="Gene3D" id="1.25.40.270">
    <property type="entry name" value="Vacuolar protein sorting-associated protein vta1"/>
    <property type="match status" value="1"/>
</dbReference>
<dbReference type="Gene3D" id="1.10.510.10">
    <property type="entry name" value="Transferase(Phosphotransferase) domain 1"/>
    <property type="match status" value="1"/>
</dbReference>
<dbReference type="PROSITE" id="PS50202">
    <property type="entry name" value="MSP"/>
    <property type="match status" value="1"/>
</dbReference>
<name>M7YQB9_TRIUA</name>
<dbReference type="PROSITE" id="PS00108">
    <property type="entry name" value="PROTEIN_KINASE_ST"/>
    <property type="match status" value="1"/>
</dbReference>